<evidence type="ECO:0000256" key="10">
    <source>
        <dbReference type="ARBA" id="ARBA00052506"/>
    </source>
</evidence>
<dbReference type="EC" id="3.4.15.5" evidence="12"/>
<comment type="catalytic activity">
    <reaction evidence="10">
        <text>Hydrolysis of unblocked, C-terminal dipeptides from oligopeptides, with broad specificity. Does not hydrolyze bonds in which P1' is Pro, or both P1 and P1' are Gly.</text>
        <dbReference type="EC" id="3.4.15.5"/>
    </reaction>
</comment>
<dbReference type="FunFam" id="3.40.390.10:FF:000009">
    <property type="entry name" value="Oligopeptidase A"/>
    <property type="match status" value="1"/>
</dbReference>
<dbReference type="GO" id="GO:0008241">
    <property type="term" value="F:peptidyl-dipeptidase activity"/>
    <property type="evidence" value="ECO:0007669"/>
    <property type="project" value="UniProtKB-EC"/>
</dbReference>
<evidence type="ECO:0000256" key="15">
    <source>
        <dbReference type="RuleBase" id="RU003435"/>
    </source>
</evidence>
<evidence type="ECO:0000256" key="1">
    <source>
        <dbReference type="ARBA" id="ARBA00004496"/>
    </source>
</evidence>
<evidence type="ECO:0000256" key="7">
    <source>
        <dbReference type="ARBA" id="ARBA00022801"/>
    </source>
</evidence>
<feature type="domain" description="Peptidase M3A/M3B catalytic" evidence="18">
    <location>
        <begin position="275"/>
        <end position="726"/>
    </location>
</feature>
<keyword evidence="8 15" id="KW-0862">Zinc</keyword>
<evidence type="ECO:0000256" key="17">
    <source>
        <dbReference type="SAM" id="SignalP"/>
    </source>
</evidence>
<keyword evidence="3" id="KW-0963">Cytoplasm</keyword>
<sequence>MPRLRSIVIAMSISLAACSQAPNNGAAPASSASTPAASSTTASAQAQASNPFFTASTLPYQAPPFDKIKDTDYQPAIEEGMKQQMAEVDKIANNPDAPTFDNTYVALEKSGELLNRVMMVFNGVTAANTDDALQKVQEDEAPKLAAHQDAITLNDKLFQRIQAVYDQRDSLKLDPESMRLIEVVHRNFVMGGAKLSDADKAKLKDLNKEESTLQAQYNNKLLAAAKDGALVVDDKSKLAGLSDEDINAAAQAAKDRKLDGKWVLTLQNTTQQPLLQDLTDRPTRQALFEASWNRAEKGNANDTRDIIERLAQLRAQKAQLLGFPNYAAWTLEDQMAETPDNVMNFMAKLAPAAVARAKVEAADIQKQIDKDQAALHQPTFKLEPWDWEHYAEEVRKAKYDLDDSQIKPYFELNNVLQNGVFYAANQLYGLTFKERKDIPVYNPDVRVFEVFDKDGKSLALFYCDYFKRDTKNGGAWMDNFVGQSKLLGTKPVIYNVANFTKPADGQPALLSMDDVITMFHEFGHGLHGLFADEQYPTLSGTQTARDFVEFPSQFNEHWATDPKVFANYAKNYKDNSPMPQPLVDKMKKAGLFNKGYDMTELVAAALLDMNWHMITADQPKQDADAFETAALKKDGVDLSYVPPRYRSSYFLHIWSNGYSAGYYAYLWTQMLADDAFEGFKQHGGLTRDNGDRFRAQILSRGNTVELSKLYKDWRGQDPSIEPMLIDRGLKQDQTK</sequence>
<keyword evidence="17" id="KW-0732">Signal</keyword>
<keyword evidence="7 15" id="KW-0378">Hydrolase</keyword>
<dbReference type="NCBIfam" id="NF007624">
    <property type="entry name" value="PRK10280.1"/>
    <property type="match status" value="1"/>
</dbReference>
<evidence type="ECO:0000256" key="8">
    <source>
        <dbReference type="ARBA" id="ARBA00022833"/>
    </source>
</evidence>
<dbReference type="Proteomes" id="UP000267077">
    <property type="component" value="Unassembled WGS sequence"/>
</dbReference>
<comment type="cofactor">
    <cofactor evidence="15">
        <name>Zn(2+)</name>
        <dbReference type="ChEBI" id="CHEBI:29105"/>
    </cofactor>
    <text evidence="15">Binds 1 zinc ion.</text>
</comment>
<dbReference type="GO" id="GO:0004222">
    <property type="term" value="F:metalloendopeptidase activity"/>
    <property type="evidence" value="ECO:0007669"/>
    <property type="project" value="InterPro"/>
</dbReference>
<dbReference type="Gene3D" id="3.40.390.10">
    <property type="entry name" value="Collagenase (Catalytic Domain)"/>
    <property type="match status" value="1"/>
</dbReference>
<dbReference type="EMBL" id="RYZR01000005">
    <property type="protein sequence ID" value="RUL64399.1"/>
    <property type="molecule type" value="Genomic_DNA"/>
</dbReference>
<comment type="function">
    <text evidence="11">Removes dipeptides from the C-termini of N-blocked tripeptides, tetrapeptides and larger peptides.</text>
</comment>
<evidence type="ECO:0000256" key="14">
    <source>
        <dbReference type="ARBA" id="ARBA00075608"/>
    </source>
</evidence>
<keyword evidence="5 15" id="KW-0645">Protease</keyword>
<evidence type="ECO:0000256" key="13">
    <source>
        <dbReference type="ARBA" id="ARBA00070755"/>
    </source>
</evidence>
<feature type="chain" id="PRO_5018643852" description="Dipeptidyl carboxypeptidase" evidence="17">
    <location>
        <begin position="22"/>
        <end position="735"/>
    </location>
</feature>
<dbReference type="Pfam" id="PF01432">
    <property type="entry name" value="Peptidase_M3"/>
    <property type="match status" value="1"/>
</dbReference>
<dbReference type="GO" id="GO:0046872">
    <property type="term" value="F:metal ion binding"/>
    <property type="evidence" value="ECO:0007669"/>
    <property type="project" value="UniProtKB-UniRule"/>
</dbReference>
<evidence type="ECO:0000256" key="12">
    <source>
        <dbReference type="ARBA" id="ARBA00066668"/>
    </source>
</evidence>
<comment type="similarity">
    <text evidence="2 15">Belongs to the peptidase M3 family.</text>
</comment>
<proteinExistence type="inferred from homology"/>
<organism evidence="19 20">
    <name type="scientific">Dyella dinghuensis</name>
    <dbReference type="NCBI Taxonomy" id="1920169"/>
    <lineage>
        <taxon>Bacteria</taxon>
        <taxon>Pseudomonadati</taxon>
        <taxon>Pseudomonadota</taxon>
        <taxon>Gammaproteobacteria</taxon>
        <taxon>Lysobacterales</taxon>
        <taxon>Rhodanobacteraceae</taxon>
        <taxon>Dyella</taxon>
    </lineage>
</organism>
<evidence type="ECO:0000256" key="6">
    <source>
        <dbReference type="ARBA" id="ARBA00022723"/>
    </source>
</evidence>
<keyword evidence="20" id="KW-1185">Reference proteome</keyword>
<evidence type="ECO:0000313" key="19">
    <source>
        <dbReference type="EMBL" id="RUL64399.1"/>
    </source>
</evidence>
<keyword evidence="6 15" id="KW-0479">Metal-binding</keyword>
<dbReference type="InterPro" id="IPR045090">
    <property type="entry name" value="Pept_M3A_M3B"/>
</dbReference>
<dbReference type="PANTHER" id="PTHR43660:SF1">
    <property type="entry name" value="DIPEPTIDYL CARBOXYPEPTIDASE"/>
    <property type="match status" value="1"/>
</dbReference>
<feature type="region of interest" description="Disordered" evidence="16">
    <location>
        <begin position="24"/>
        <end position="43"/>
    </location>
</feature>
<protein>
    <recommendedName>
        <fullName evidence="13">Dipeptidyl carboxypeptidase</fullName>
        <ecNumber evidence="12">3.4.15.5</ecNumber>
    </recommendedName>
    <alternativeName>
        <fullName evidence="14">Peptidyl-dipeptidase Dcp</fullName>
    </alternativeName>
</protein>
<dbReference type="AlphaFoldDB" id="A0A3S0QXT9"/>
<accession>A0A3S0QXT9</accession>
<dbReference type="GO" id="GO:0004180">
    <property type="term" value="F:carboxypeptidase activity"/>
    <property type="evidence" value="ECO:0007669"/>
    <property type="project" value="UniProtKB-KW"/>
</dbReference>
<dbReference type="InterPro" id="IPR001567">
    <property type="entry name" value="Pept_M3A_M3B_dom"/>
</dbReference>
<dbReference type="PANTHER" id="PTHR43660">
    <property type="entry name" value="DIPEPTIDYL CARBOXYPEPTIDASE"/>
    <property type="match status" value="1"/>
</dbReference>
<evidence type="ECO:0000256" key="4">
    <source>
        <dbReference type="ARBA" id="ARBA00022645"/>
    </source>
</evidence>
<name>A0A3S0QXT9_9GAMM</name>
<keyword evidence="4 19" id="KW-0121">Carboxypeptidase</keyword>
<feature type="signal peptide" evidence="17">
    <location>
        <begin position="1"/>
        <end position="21"/>
    </location>
</feature>
<dbReference type="Gene3D" id="1.10.1370.40">
    <property type="match status" value="1"/>
</dbReference>
<comment type="subcellular location">
    <subcellularLocation>
        <location evidence="1">Cytoplasm</location>
    </subcellularLocation>
</comment>
<evidence type="ECO:0000256" key="2">
    <source>
        <dbReference type="ARBA" id="ARBA00006040"/>
    </source>
</evidence>
<evidence type="ECO:0000256" key="11">
    <source>
        <dbReference type="ARBA" id="ARBA00054529"/>
    </source>
</evidence>
<dbReference type="SUPFAM" id="SSF55486">
    <property type="entry name" value="Metalloproteases ('zincins'), catalytic domain"/>
    <property type="match status" value="1"/>
</dbReference>
<gene>
    <name evidence="19" type="ORF">EKH79_10220</name>
</gene>
<reference evidence="19 20" key="1">
    <citation type="submission" date="2018-12" db="EMBL/GenBank/DDBJ databases">
        <title>Dyella dinghuensis sp. nov. DHOA06 and Dyella choica sp. nov. 4M-K27, isolated from forest soil.</title>
        <authorList>
            <person name="Qiu L.-H."/>
            <person name="Gao Z.-H."/>
        </authorList>
    </citation>
    <scope>NUCLEOTIDE SEQUENCE [LARGE SCALE GENOMIC DNA]</scope>
    <source>
        <strain evidence="19 20">DHOA06</strain>
    </source>
</reference>
<evidence type="ECO:0000256" key="3">
    <source>
        <dbReference type="ARBA" id="ARBA00022490"/>
    </source>
</evidence>
<evidence type="ECO:0000256" key="9">
    <source>
        <dbReference type="ARBA" id="ARBA00023049"/>
    </source>
</evidence>
<dbReference type="InterPro" id="IPR024079">
    <property type="entry name" value="MetalloPept_cat_dom_sf"/>
</dbReference>
<dbReference type="OrthoDB" id="9773538at2"/>
<dbReference type="GO" id="GO:0006508">
    <property type="term" value="P:proteolysis"/>
    <property type="evidence" value="ECO:0007669"/>
    <property type="project" value="UniProtKB-KW"/>
</dbReference>
<keyword evidence="9 15" id="KW-0482">Metalloprotease</keyword>
<dbReference type="PROSITE" id="PS51257">
    <property type="entry name" value="PROKAR_LIPOPROTEIN"/>
    <property type="match status" value="1"/>
</dbReference>
<evidence type="ECO:0000259" key="18">
    <source>
        <dbReference type="Pfam" id="PF01432"/>
    </source>
</evidence>
<evidence type="ECO:0000256" key="16">
    <source>
        <dbReference type="SAM" id="MobiDB-lite"/>
    </source>
</evidence>
<dbReference type="CDD" id="cd06456">
    <property type="entry name" value="M3A_DCP"/>
    <property type="match status" value="1"/>
</dbReference>
<dbReference type="InterPro" id="IPR034005">
    <property type="entry name" value="M3A_DCP"/>
</dbReference>
<dbReference type="RefSeq" id="WP_126673679.1">
    <property type="nucleotide sequence ID" value="NZ_RYZR01000005.1"/>
</dbReference>
<evidence type="ECO:0000256" key="5">
    <source>
        <dbReference type="ARBA" id="ARBA00022670"/>
    </source>
</evidence>
<dbReference type="GO" id="GO:0005829">
    <property type="term" value="C:cytosol"/>
    <property type="evidence" value="ECO:0007669"/>
    <property type="project" value="TreeGrafter"/>
</dbReference>
<dbReference type="FunFam" id="1.10.1370.40:FF:000001">
    <property type="entry name" value="Dipeptidyl carboxypeptidase II"/>
    <property type="match status" value="2"/>
</dbReference>
<evidence type="ECO:0000313" key="20">
    <source>
        <dbReference type="Proteomes" id="UP000267077"/>
    </source>
</evidence>
<dbReference type="Gene3D" id="1.10.1370.10">
    <property type="entry name" value="Neurolysin, domain 3"/>
    <property type="match status" value="1"/>
</dbReference>
<dbReference type="InterPro" id="IPR024077">
    <property type="entry name" value="Neurolysin/TOP_dom2"/>
</dbReference>
<comment type="caution">
    <text evidence="19">The sequence shown here is derived from an EMBL/GenBank/DDBJ whole genome shotgun (WGS) entry which is preliminary data.</text>
</comment>